<gene>
    <name evidence="2" type="ORF">K0O64_07245</name>
</gene>
<keyword evidence="1" id="KW-0472">Membrane</keyword>
<organism evidence="2 3">
    <name type="scientific">Mycolicibacterium pallens</name>
    <dbReference type="NCBI Taxonomy" id="370524"/>
    <lineage>
        <taxon>Bacteria</taxon>
        <taxon>Bacillati</taxon>
        <taxon>Actinomycetota</taxon>
        <taxon>Actinomycetes</taxon>
        <taxon>Mycobacteriales</taxon>
        <taxon>Mycobacteriaceae</taxon>
        <taxon>Mycolicibacterium</taxon>
    </lineage>
</organism>
<proteinExistence type="predicted"/>
<name>A0ABX8VQE6_9MYCO</name>
<feature type="transmembrane region" description="Helical" evidence="1">
    <location>
        <begin position="32"/>
        <end position="54"/>
    </location>
</feature>
<dbReference type="RefSeq" id="WP_125477403.1">
    <property type="nucleotide sequence ID" value="NZ_BAAAVX010000007.1"/>
</dbReference>
<evidence type="ECO:0000313" key="3">
    <source>
        <dbReference type="Proteomes" id="UP000825367"/>
    </source>
</evidence>
<keyword evidence="3" id="KW-1185">Reference proteome</keyword>
<reference evidence="2 3" key="1">
    <citation type="submission" date="2021-07" db="EMBL/GenBank/DDBJ databases">
        <title>Whole genome sequencing of non-tuberculosis mycobacteria type-strains.</title>
        <authorList>
            <person name="Igarashi Y."/>
            <person name="Osugi A."/>
            <person name="Mitarai S."/>
        </authorList>
    </citation>
    <scope>NUCLEOTIDE SEQUENCE [LARGE SCALE GENOMIC DNA]</scope>
    <source>
        <strain evidence="2 3">JCM 16370</strain>
    </source>
</reference>
<feature type="transmembrane region" description="Helical" evidence="1">
    <location>
        <begin position="7"/>
        <end position="26"/>
    </location>
</feature>
<dbReference type="Proteomes" id="UP000825367">
    <property type="component" value="Chromosome"/>
</dbReference>
<keyword evidence="1" id="KW-0812">Transmembrane</keyword>
<evidence type="ECO:0000313" key="2">
    <source>
        <dbReference type="EMBL" id="QYL18308.1"/>
    </source>
</evidence>
<keyword evidence="1" id="KW-1133">Transmembrane helix</keyword>
<protein>
    <submittedName>
        <fullName evidence="2">LapA family protein</fullName>
    </submittedName>
</protein>
<dbReference type="EMBL" id="CP080333">
    <property type="protein sequence ID" value="QYL18308.1"/>
    <property type="molecule type" value="Genomic_DNA"/>
</dbReference>
<sequence length="81" mass="8292">MKNTRTMPGLVLGAVAIVAFVIGLFMFAASHIAAGVVAEVVAGIAAVVAVAWMLGQHRRIGRAAAAYAAEHPEARVEPPTA</sequence>
<accession>A0ABX8VQE6</accession>
<evidence type="ECO:0000256" key="1">
    <source>
        <dbReference type="SAM" id="Phobius"/>
    </source>
</evidence>